<sequence>MGFQLRKVRVQKWLQLSRERPTWADEFNPLVDWWDSHREGLLTVKHAHYFDIYHRHLQHFRGKKMHLLEIGVASGGSLQMWKAYFGPRLRVTGVDCCPFSGMRGELEDHRTSIWIGNQEDPQFWDELVQSVPPIDVVIDDGSHVGRMQLEAFQSLWPYLAPGGAYIVEDMMFAYMDMASMASKDSDFFKGHTHWVEKLKHLMDEMQTGFTADSRLKDSVASIRGIHTYRHLCVIEKYDRGQGLRGLVHDWDVLEVGAGVQAPALAEHHAPPPIMSHPD</sequence>
<gene>
    <name evidence="1" type="ORF">C1SCF055_LOCUS2693</name>
</gene>
<dbReference type="OrthoDB" id="407103at2759"/>
<dbReference type="EMBL" id="CAMXCT030000125">
    <property type="protein sequence ID" value="CAL4761585.1"/>
    <property type="molecule type" value="Genomic_DNA"/>
</dbReference>
<protein>
    <submittedName>
        <fullName evidence="3">Mycinamicin VI 2''-O-methyltransferase</fullName>
    </submittedName>
</protein>
<evidence type="ECO:0000313" key="3">
    <source>
        <dbReference type="EMBL" id="CAL4761585.1"/>
    </source>
</evidence>
<reference evidence="2" key="2">
    <citation type="submission" date="2024-04" db="EMBL/GenBank/DDBJ databases">
        <authorList>
            <person name="Chen Y."/>
            <person name="Shah S."/>
            <person name="Dougan E. K."/>
            <person name="Thang M."/>
            <person name="Chan C."/>
        </authorList>
    </citation>
    <scope>NUCLEOTIDE SEQUENCE [LARGE SCALE GENOMIC DNA]</scope>
</reference>
<dbReference type="Gene3D" id="3.40.50.150">
    <property type="entry name" value="Vaccinia Virus protein VP39"/>
    <property type="match status" value="1"/>
</dbReference>
<dbReference type="SUPFAM" id="SSF53335">
    <property type="entry name" value="S-adenosyl-L-methionine-dependent methyltransferases"/>
    <property type="match status" value="1"/>
</dbReference>
<dbReference type="AlphaFoldDB" id="A0A9P1BKU2"/>
<evidence type="ECO:0000313" key="2">
    <source>
        <dbReference type="EMBL" id="CAL1127648.1"/>
    </source>
</evidence>
<keyword evidence="4" id="KW-1185">Reference proteome</keyword>
<dbReference type="Pfam" id="PF13578">
    <property type="entry name" value="Methyltransf_24"/>
    <property type="match status" value="1"/>
</dbReference>
<evidence type="ECO:0000313" key="1">
    <source>
        <dbReference type="EMBL" id="CAI3974273.1"/>
    </source>
</evidence>
<accession>A0A9P1BKU2</accession>
<evidence type="ECO:0000313" key="4">
    <source>
        <dbReference type="Proteomes" id="UP001152797"/>
    </source>
</evidence>
<organism evidence="1">
    <name type="scientific">Cladocopium goreaui</name>
    <dbReference type="NCBI Taxonomy" id="2562237"/>
    <lineage>
        <taxon>Eukaryota</taxon>
        <taxon>Sar</taxon>
        <taxon>Alveolata</taxon>
        <taxon>Dinophyceae</taxon>
        <taxon>Suessiales</taxon>
        <taxon>Symbiodiniaceae</taxon>
        <taxon>Cladocopium</taxon>
    </lineage>
</organism>
<comment type="caution">
    <text evidence="1">The sequence shown here is derived from an EMBL/GenBank/DDBJ whole genome shotgun (WGS) entry which is preliminary data.</text>
</comment>
<name>A0A9P1BKU2_9DINO</name>
<dbReference type="Proteomes" id="UP001152797">
    <property type="component" value="Unassembled WGS sequence"/>
</dbReference>
<proteinExistence type="predicted"/>
<dbReference type="EMBL" id="CAMXCT010000125">
    <property type="protein sequence ID" value="CAI3974273.1"/>
    <property type="molecule type" value="Genomic_DNA"/>
</dbReference>
<dbReference type="EMBL" id="CAMXCT020000125">
    <property type="protein sequence ID" value="CAL1127648.1"/>
    <property type="molecule type" value="Genomic_DNA"/>
</dbReference>
<reference evidence="1" key="1">
    <citation type="submission" date="2022-10" db="EMBL/GenBank/DDBJ databases">
        <authorList>
            <person name="Chen Y."/>
            <person name="Dougan E. K."/>
            <person name="Chan C."/>
            <person name="Rhodes N."/>
            <person name="Thang M."/>
        </authorList>
    </citation>
    <scope>NUCLEOTIDE SEQUENCE</scope>
</reference>
<dbReference type="InterPro" id="IPR029063">
    <property type="entry name" value="SAM-dependent_MTases_sf"/>
</dbReference>